<evidence type="ECO:0000313" key="1">
    <source>
        <dbReference type="EMBL" id="QHT92196.1"/>
    </source>
</evidence>
<dbReference type="AlphaFoldDB" id="A0A6C0IIE2"/>
<sequence length="211" mass="23134">MAALALDSTSGFARSATWQSSIALDQPGFTRDTRPNLFATSNGYHSGEAYRSAHNAYVQPVKEAYPARDARYPARAAAIEDGRLVTDYRPQCSKNIKTGQQFNTKVWLINHAENIMDESRKRQVEWTGASLPMANTVPPPAAVVHSTPFYSEVNPTHLKHGLGVERANAAAPELFGTFAYAPTISEMQMNRKNIGITTHSEGGRNSVRGKI</sequence>
<proteinExistence type="predicted"/>
<name>A0A6C0IIE2_9ZZZZ</name>
<organism evidence="1">
    <name type="scientific">viral metagenome</name>
    <dbReference type="NCBI Taxonomy" id="1070528"/>
    <lineage>
        <taxon>unclassified sequences</taxon>
        <taxon>metagenomes</taxon>
        <taxon>organismal metagenomes</taxon>
    </lineage>
</organism>
<reference evidence="1" key="1">
    <citation type="journal article" date="2020" name="Nature">
        <title>Giant virus diversity and host interactions through global metagenomics.</title>
        <authorList>
            <person name="Schulz F."/>
            <person name="Roux S."/>
            <person name="Paez-Espino D."/>
            <person name="Jungbluth S."/>
            <person name="Walsh D.A."/>
            <person name="Denef V.J."/>
            <person name="McMahon K.D."/>
            <person name="Konstantinidis K.T."/>
            <person name="Eloe-Fadrosh E.A."/>
            <person name="Kyrpides N.C."/>
            <person name="Woyke T."/>
        </authorList>
    </citation>
    <scope>NUCLEOTIDE SEQUENCE</scope>
    <source>
        <strain evidence="1">GVMAG-M-3300023184-88</strain>
    </source>
</reference>
<dbReference type="EMBL" id="MN740182">
    <property type="protein sequence ID" value="QHT92196.1"/>
    <property type="molecule type" value="Genomic_DNA"/>
</dbReference>
<accession>A0A6C0IIE2</accession>
<protein>
    <submittedName>
        <fullName evidence="1">Uncharacterized protein</fullName>
    </submittedName>
</protein>